<feature type="compositionally biased region" description="Low complexity" evidence="4">
    <location>
        <begin position="101"/>
        <end position="110"/>
    </location>
</feature>
<dbReference type="Proteomes" id="UP000000689">
    <property type="component" value="Chromosome 9"/>
</dbReference>
<dbReference type="InterPro" id="IPR014719">
    <property type="entry name" value="Ribosomal_bL12_C/ClpS-like"/>
</dbReference>
<dbReference type="GO" id="GO:0003729">
    <property type="term" value="F:mRNA binding"/>
    <property type="evidence" value="ECO:0007669"/>
    <property type="project" value="TreeGrafter"/>
</dbReference>
<evidence type="ECO:0000313" key="8">
    <source>
        <dbReference type="Proteomes" id="UP000000689"/>
    </source>
</evidence>
<dbReference type="FunFam" id="3.30.1390.10:FF:000001">
    <property type="entry name" value="50S ribosomal protein L7/L12"/>
    <property type="match status" value="1"/>
</dbReference>
<dbReference type="RefSeq" id="XP_003671920.1">
    <property type="nucleotide sequence ID" value="XM_003671872.1"/>
</dbReference>
<keyword evidence="2" id="KW-0689">Ribosomal protein</keyword>
<keyword evidence="8" id="KW-1185">Reference proteome</keyword>
<sequence>MSSLSIVARRTSSSTTSIIRSSTCLRNMSTTNSVSPSPYLRSFNRFNSTSSPTAVEDKLPVDPKITSIVDSISKLTLLETSQLIKELKTTLNIPDITFASPSSSSLQSGTGATGGDTGAGSNGDAAGAAATEEEEVQSIFTVKLESFDTKSKAKIIKEVKNLLSLSLVEAKKFVESSPKVLKENVGKEDADKIKATLEGLGAKVSLE</sequence>
<dbReference type="GO" id="GO:0003735">
    <property type="term" value="F:structural constituent of ribosome"/>
    <property type="evidence" value="ECO:0007669"/>
    <property type="project" value="EnsemblFungi"/>
</dbReference>
<evidence type="ECO:0000256" key="1">
    <source>
        <dbReference type="ARBA" id="ARBA00007197"/>
    </source>
</evidence>
<protein>
    <recommendedName>
        <fullName evidence="9">Ribosomal protein L7/L12 C-terminal domain-containing protein</fullName>
    </recommendedName>
</protein>
<dbReference type="GeneID" id="11493531"/>
<evidence type="ECO:0008006" key="9">
    <source>
        <dbReference type="Google" id="ProtNLM"/>
    </source>
</evidence>
<keyword evidence="3" id="KW-0687">Ribonucleoprotein</keyword>
<evidence type="ECO:0000256" key="2">
    <source>
        <dbReference type="ARBA" id="ARBA00022980"/>
    </source>
</evidence>
<dbReference type="SUPFAM" id="SSF54736">
    <property type="entry name" value="ClpS-like"/>
    <property type="match status" value="1"/>
</dbReference>
<dbReference type="KEGG" id="ndi:NDAI_0I01080"/>
<dbReference type="GO" id="GO:0006412">
    <property type="term" value="P:translation"/>
    <property type="evidence" value="ECO:0007669"/>
    <property type="project" value="InterPro"/>
</dbReference>
<name>G0WFW6_NAUDC</name>
<dbReference type="SUPFAM" id="SSF48300">
    <property type="entry name" value="Ribosomal protein L7/12, oligomerisation (N-terminal) domain"/>
    <property type="match status" value="1"/>
</dbReference>
<feature type="region of interest" description="Disordered" evidence="4">
    <location>
        <begin position="101"/>
        <end position="130"/>
    </location>
</feature>
<dbReference type="InterPro" id="IPR013823">
    <property type="entry name" value="Ribosomal_bL12_C"/>
</dbReference>
<proteinExistence type="inferred from homology"/>
<dbReference type="InterPro" id="IPR000206">
    <property type="entry name" value="Ribosomal_bL12"/>
</dbReference>
<dbReference type="Gene3D" id="3.30.1390.10">
    <property type="match status" value="1"/>
</dbReference>
<comment type="similarity">
    <text evidence="1">Belongs to the bacterial ribosomal protein bL12 family.</text>
</comment>
<dbReference type="GO" id="GO:0005762">
    <property type="term" value="C:mitochondrial large ribosomal subunit"/>
    <property type="evidence" value="ECO:0007669"/>
    <property type="project" value="EnsemblFungi"/>
</dbReference>
<dbReference type="HOGENOM" id="CLU_086499_0_1_1"/>
<feature type="domain" description="Large ribosomal subunit protein bL12 oligomerization" evidence="6">
    <location>
        <begin position="64"/>
        <end position="98"/>
    </location>
</feature>
<evidence type="ECO:0000256" key="4">
    <source>
        <dbReference type="SAM" id="MobiDB-lite"/>
    </source>
</evidence>
<feature type="compositionally biased region" description="Gly residues" evidence="4">
    <location>
        <begin position="111"/>
        <end position="121"/>
    </location>
</feature>
<dbReference type="OrthoDB" id="250175at2759"/>
<dbReference type="Pfam" id="PF00542">
    <property type="entry name" value="Ribosomal_L12"/>
    <property type="match status" value="1"/>
</dbReference>
<evidence type="ECO:0000259" key="6">
    <source>
        <dbReference type="Pfam" id="PF16320"/>
    </source>
</evidence>
<dbReference type="AlphaFoldDB" id="G0WFW6"/>
<organism evidence="7 8">
    <name type="scientific">Naumovozyma dairenensis (strain ATCC 10597 / BCRC 20456 / CBS 421 / NBRC 0211 / NRRL Y-12639)</name>
    <name type="common">Saccharomyces dairenensis</name>
    <dbReference type="NCBI Taxonomy" id="1071378"/>
    <lineage>
        <taxon>Eukaryota</taxon>
        <taxon>Fungi</taxon>
        <taxon>Dikarya</taxon>
        <taxon>Ascomycota</taxon>
        <taxon>Saccharomycotina</taxon>
        <taxon>Saccharomycetes</taxon>
        <taxon>Saccharomycetales</taxon>
        <taxon>Saccharomycetaceae</taxon>
        <taxon>Naumovozyma</taxon>
    </lineage>
</organism>
<dbReference type="InterPro" id="IPR036235">
    <property type="entry name" value="Ribosomal_bL12_oligo_N_sf"/>
</dbReference>
<dbReference type="OMA" id="LEDKWGV"/>
<gene>
    <name evidence="7" type="primary">NDAI0I01080</name>
    <name evidence="7" type="ordered locus">NDAI_0I01080</name>
</gene>
<accession>G0WFW6</accession>
<dbReference type="Gene3D" id="1.20.5.710">
    <property type="entry name" value="Single helix bin"/>
    <property type="match status" value="1"/>
</dbReference>
<evidence type="ECO:0000313" key="7">
    <source>
        <dbReference type="EMBL" id="CCD26677.1"/>
    </source>
</evidence>
<dbReference type="Pfam" id="PF16320">
    <property type="entry name" value="Ribosomal_L12_N"/>
    <property type="match status" value="1"/>
</dbReference>
<evidence type="ECO:0000256" key="3">
    <source>
        <dbReference type="ARBA" id="ARBA00023274"/>
    </source>
</evidence>
<dbReference type="STRING" id="1071378.G0WFW6"/>
<reference evidence="7 8" key="1">
    <citation type="journal article" date="2011" name="Proc. Natl. Acad. Sci. U.S.A.">
        <title>Evolutionary erosion of yeast sex chromosomes by mating-type switching accidents.</title>
        <authorList>
            <person name="Gordon J.L."/>
            <person name="Armisen D."/>
            <person name="Proux-Wera E."/>
            <person name="Oheigeartaigh S.S."/>
            <person name="Byrne K.P."/>
            <person name="Wolfe K.H."/>
        </authorList>
    </citation>
    <scope>NUCLEOTIDE SEQUENCE [LARGE SCALE GENOMIC DNA]</scope>
    <source>
        <strain evidence="8">ATCC 10597 / BCRC 20456 / CBS 421 / NBRC 0211 / NRRL Y-12639</strain>
    </source>
</reference>
<dbReference type="InterPro" id="IPR008932">
    <property type="entry name" value="Ribosomal_bL12_oligo"/>
</dbReference>
<dbReference type="HAMAP" id="MF_00368">
    <property type="entry name" value="Ribosomal_bL12"/>
    <property type="match status" value="1"/>
</dbReference>
<dbReference type="GO" id="GO:0042645">
    <property type="term" value="C:mitochondrial nucleoid"/>
    <property type="evidence" value="ECO:0007669"/>
    <property type="project" value="EnsemblFungi"/>
</dbReference>
<dbReference type="eggNOG" id="KOG1715">
    <property type="taxonomic scope" value="Eukaryota"/>
</dbReference>
<feature type="domain" description="Large ribosomal subunit protein bL12 C-terminal" evidence="5">
    <location>
        <begin position="140"/>
        <end position="207"/>
    </location>
</feature>
<evidence type="ECO:0000259" key="5">
    <source>
        <dbReference type="Pfam" id="PF00542"/>
    </source>
</evidence>
<dbReference type="PANTHER" id="PTHR45987:SF4">
    <property type="entry name" value="LARGE RIBOSOMAL SUBUNIT PROTEIN BL12M"/>
    <property type="match status" value="1"/>
</dbReference>
<dbReference type="EMBL" id="HE580275">
    <property type="protein sequence ID" value="CCD26677.1"/>
    <property type="molecule type" value="Genomic_DNA"/>
</dbReference>
<dbReference type="PANTHER" id="PTHR45987">
    <property type="entry name" value="39S RIBOSOMAL PROTEIN L12"/>
    <property type="match status" value="1"/>
</dbReference>
<dbReference type="CDD" id="cd00387">
    <property type="entry name" value="Ribosomal_L7_L12"/>
    <property type="match status" value="1"/>
</dbReference>